<comment type="caution">
    <text evidence="2">The sequence shown here is derived from an EMBL/GenBank/DDBJ whole genome shotgun (WGS) entry which is preliminary data.</text>
</comment>
<name>A0A511AD46_9MICO</name>
<dbReference type="OrthoDB" id="5106355at2"/>
<evidence type="ECO:0000313" key="3">
    <source>
        <dbReference type="Proteomes" id="UP000321225"/>
    </source>
</evidence>
<gene>
    <name evidence="2" type="ORF">MAE01_12640</name>
</gene>
<dbReference type="AlphaFoldDB" id="A0A511AD46"/>
<organism evidence="2 3">
    <name type="scientific">Microbacterium aerolatum</name>
    <dbReference type="NCBI Taxonomy" id="153731"/>
    <lineage>
        <taxon>Bacteria</taxon>
        <taxon>Bacillati</taxon>
        <taxon>Actinomycetota</taxon>
        <taxon>Actinomycetes</taxon>
        <taxon>Micrococcales</taxon>
        <taxon>Microbacteriaceae</taxon>
        <taxon>Microbacterium</taxon>
    </lineage>
</organism>
<accession>A0A511AD46</accession>
<dbReference type="RefSeq" id="WP_147038713.1">
    <property type="nucleotide sequence ID" value="NZ_BJUW01000004.1"/>
</dbReference>
<evidence type="ECO:0000313" key="2">
    <source>
        <dbReference type="EMBL" id="GEK86088.1"/>
    </source>
</evidence>
<dbReference type="InterPro" id="IPR018306">
    <property type="entry name" value="Phage_T5_Orf172_DNA-bd"/>
</dbReference>
<dbReference type="SMART" id="SM00974">
    <property type="entry name" value="T5orf172"/>
    <property type="match status" value="1"/>
</dbReference>
<feature type="domain" description="Bacteriophage T5 Orf172 DNA-binding" evidence="1">
    <location>
        <begin position="64"/>
        <end position="131"/>
    </location>
</feature>
<sequence>MSASAGIVHRVSNAHTLPGSCHLCGGSRGTRVSGAWVCADCDWRYGDAPDAELPLPRIDVVYYLRFDRRVKIGTSMRPRQRLASIRHNELLAFERGDRTIERQRHRQFATLREGGEWFTFTAELEAHASALRSAGDPWQLYARWLSEALRA</sequence>
<evidence type="ECO:0000259" key="1">
    <source>
        <dbReference type="SMART" id="SM00974"/>
    </source>
</evidence>
<dbReference type="EMBL" id="BJUW01000004">
    <property type="protein sequence ID" value="GEK86088.1"/>
    <property type="molecule type" value="Genomic_DNA"/>
</dbReference>
<reference evidence="2 3" key="1">
    <citation type="submission" date="2019-07" db="EMBL/GenBank/DDBJ databases">
        <title>Whole genome shotgun sequence of Microbacterium aerolatum NBRC 103071.</title>
        <authorList>
            <person name="Hosoyama A."/>
            <person name="Uohara A."/>
            <person name="Ohji S."/>
            <person name="Ichikawa N."/>
        </authorList>
    </citation>
    <scope>NUCLEOTIDE SEQUENCE [LARGE SCALE GENOMIC DNA]</scope>
    <source>
        <strain evidence="2 3">NBRC 103071</strain>
    </source>
</reference>
<proteinExistence type="predicted"/>
<protein>
    <recommendedName>
        <fullName evidence="1">Bacteriophage T5 Orf172 DNA-binding domain-containing protein</fullName>
    </recommendedName>
</protein>
<dbReference type="Proteomes" id="UP000321225">
    <property type="component" value="Unassembled WGS sequence"/>
</dbReference>
<keyword evidence="3" id="KW-1185">Reference proteome</keyword>